<dbReference type="Pfam" id="PF13072">
    <property type="entry name" value="MciZ"/>
    <property type="match status" value="1"/>
</dbReference>
<evidence type="ECO:0000313" key="2">
    <source>
        <dbReference type="EMBL" id="MFC0558217.1"/>
    </source>
</evidence>
<evidence type="ECO:0000313" key="3">
    <source>
        <dbReference type="Proteomes" id="UP001589833"/>
    </source>
</evidence>
<comment type="caution">
    <text evidence="2">The sequence shown here is derived from an EMBL/GenBank/DDBJ whole genome shotgun (WGS) entry which is preliminary data.</text>
</comment>
<dbReference type="InterPro" id="IPR025177">
    <property type="entry name" value="MciZ"/>
</dbReference>
<dbReference type="EMBL" id="JBHLTR010000004">
    <property type="protein sequence ID" value="MFC0558217.1"/>
    <property type="molecule type" value="Genomic_DNA"/>
</dbReference>
<gene>
    <name evidence="2" type="primary">mciZ</name>
    <name evidence="2" type="ORF">ACFFH4_04040</name>
</gene>
<reference evidence="2 3" key="1">
    <citation type="submission" date="2024-09" db="EMBL/GenBank/DDBJ databases">
        <authorList>
            <person name="Sun Q."/>
            <person name="Mori K."/>
        </authorList>
    </citation>
    <scope>NUCLEOTIDE SEQUENCE [LARGE SCALE GENOMIC DNA]</scope>
    <source>
        <strain evidence="2 3">NCAIM B.02301</strain>
    </source>
</reference>
<keyword evidence="3" id="KW-1185">Reference proteome</keyword>
<organism evidence="2 3">
    <name type="scientific">Halalkalibacter alkalisediminis</name>
    <dbReference type="NCBI Taxonomy" id="935616"/>
    <lineage>
        <taxon>Bacteria</taxon>
        <taxon>Bacillati</taxon>
        <taxon>Bacillota</taxon>
        <taxon>Bacilli</taxon>
        <taxon>Bacillales</taxon>
        <taxon>Bacillaceae</taxon>
        <taxon>Halalkalibacter</taxon>
    </lineage>
</organism>
<evidence type="ECO:0000256" key="1">
    <source>
        <dbReference type="SAM" id="MobiDB-lite"/>
    </source>
</evidence>
<proteinExistence type="predicted"/>
<dbReference type="RefSeq" id="WP_337956327.1">
    <property type="nucleotide sequence ID" value="NZ_JAQQWT010000003.1"/>
</dbReference>
<feature type="region of interest" description="Disordered" evidence="1">
    <location>
        <begin position="51"/>
        <end position="71"/>
    </location>
</feature>
<dbReference type="Proteomes" id="UP001589833">
    <property type="component" value="Unassembled WGS sequence"/>
</dbReference>
<sequence>MKIYVHDKGIVLAGKAWEIKAKLNQAKKSFDLVEDWVESVHHQPVVKSPTRIASATAQKNNGSSSYLRPIV</sequence>
<protein>
    <submittedName>
        <fullName evidence="2">Z-ring formation inhibitor MciZ</fullName>
    </submittedName>
</protein>
<accession>A0ABV6ND98</accession>
<name>A0ABV6ND98_9BACI</name>